<keyword evidence="4 6" id="KW-1133">Transmembrane helix</keyword>
<comment type="subcellular location">
    <subcellularLocation>
        <location evidence="1">Cell membrane</location>
    </subcellularLocation>
</comment>
<evidence type="ECO:0000256" key="2">
    <source>
        <dbReference type="ARBA" id="ARBA00022475"/>
    </source>
</evidence>
<evidence type="ECO:0000256" key="4">
    <source>
        <dbReference type="ARBA" id="ARBA00022989"/>
    </source>
</evidence>
<accession>A0A4V2G4T7</accession>
<keyword evidence="7" id="KW-0969">Cilium</keyword>
<dbReference type="GO" id="GO:0044781">
    <property type="term" value="P:bacterial-type flagellum organization"/>
    <property type="evidence" value="ECO:0007669"/>
    <property type="project" value="InterPro"/>
</dbReference>
<evidence type="ECO:0000256" key="5">
    <source>
        <dbReference type="ARBA" id="ARBA00023136"/>
    </source>
</evidence>
<organism evidence="7 8">
    <name type="scientific">Edaphobacter modestus</name>
    <dbReference type="NCBI Taxonomy" id="388466"/>
    <lineage>
        <taxon>Bacteria</taxon>
        <taxon>Pseudomonadati</taxon>
        <taxon>Acidobacteriota</taxon>
        <taxon>Terriglobia</taxon>
        <taxon>Terriglobales</taxon>
        <taxon>Acidobacteriaceae</taxon>
        <taxon>Edaphobacter</taxon>
    </lineage>
</organism>
<dbReference type="AlphaFoldDB" id="A0A4V2G4T7"/>
<dbReference type="GO" id="GO:0016020">
    <property type="term" value="C:membrane"/>
    <property type="evidence" value="ECO:0007669"/>
    <property type="project" value="InterPro"/>
</dbReference>
<dbReference type="Pfam" id="PF04347">
    <property type="entry name" value="FliO"/>
    <property type="match status" value="1"/>
</dbReference>
<keyword evidence="5 6" id="KW-0472">Membrane</keyword>
<gene>
    <name evidence="7" type="ORF">BDD14_3789</name>
</gene>
<dbReference type="OrthoDB" id="9847427at2"/>
<evidence type="ECO:0000256" key="6">
    <source>
        <dbReference type="SAM" id="Phobius"/>
    </source>
</evidence>
<keyword evidence="7" id="KW-0966">Cell projection</keyword>
<reference evidence="7 8" key="1">
    <citation type="submission" date="2019-02" db="EMBL/GenBank/DDBJ databases">
        <title>Genomic Encyclopedia of Archaeal and Bacterial Type Strains, Phase II (KMG-II): from individual species to whole genera.</title>
        <authorList>
            <person name="Goeker M."/>
        </authorList>
    </citation>
    <scope>NUCLEOTIDE SEQUENCE [LARGE SCALE GENOMIC DNA]</scope>
    <source>
        <strain evidence="7 8">DSM 18101</strain>
    </source>
</reference>
<feature type="transmembrane region" description="Helical" evidence="6">
    <location>
        <begin position="20"/>
        <end position="41"/>
    </location>
</feature>
<comment type="caution">
    <text evidence="7">The sequence shown here is derived from an EMBL/GenBank/DDBJ whole genome shotgun (WGS) entry which is preliminary data.</text>
</comment>
<dbReference type="EMBL" id="SHKW01000001">
    <property type="protein sequence ID" value="RZU42236.1"/>
    <property type="molecule type" value="Genomic_DNA"/>
</dbReference>
<evidence type="ECO:0000313" key="8">
    <source>
        <dbReference type="Proteomes" id="UP000292958"/>
    </source>
</evidence>
<dbReference type="InterPro" id="IPR022781">
    <property type="entry name" value="Flagellar_biosynth_FliO"/>
</dbReference>
<keyword evidence="3 6" id="KW-0812">Transmembrane</keyword>
<name>A0A4V2G4T7_9BACT</name>
<evidence type="ECO:0000313" key="7">
    <source>
        <dbReference type="EMBL" id="RZU42236.1"/>
    </source>
</evidence>
<proteinExistence type="predicted"/>
<protein>
    <submittedName>
        <fullName evidence="7">Flagellar biogenesis protein FliO</fullName>
    </submittedName>
</protein>
<sequence>MTALLLIQQTVSLGSLWGDYVKTMVILIGICLFAFGALKFIRPRLWANVGSFSEGIRVLSRQSLEPRKNLYVVRAGKTTMLIATSGESVHFMTQLEPSDFPEEQTTEAGVPKTAPRFRGFNQFLKGR</sequence>
<evidence type="ECO:0000256" key="3">
    <source>
        <dbReference type="ARBA" id="ARBA00022692"/>
    </source>
</evidence>
<dbReference type="Proteomes" id="UP000292958">
    <property type="component" value="Unassembled WGS sequence"/>
</dbReference>
<evidence type="ECO:0000256" key="1">
    <source>
        <dbReference type="ARBA" id="ARBA00004236"/>
    </source>
</evidence>
<keyword evidence="7" id="KW-0282">Flagellum</keyword>
<keyword evidence="2" id="KW-1003">Cell membrane</keyword>
<keyword evidence="8" id="KW-1185">Reference proteome</keyword>